<gene>
    <name evidence="2" type="ORF">NPIL_289411</name>
</gene>
<organism evidence="2 3">
    <name type="scientific">Nephila pilipes</name>
    <name type="common">Giant wood spider</name>
    <name type="synonym">Nephila maculata</name>
    <dbReference type="NCBI Taxonomy" id="299642"/>
    <lineage>
        <taxon>Eukaryota</taxon>
        <taxon>Metazoa</taxon>
        <taxon>Ecdysozoa</taxon>
        <taxon>Arthropoda</taxon>
        <taxon>Chelicerata</taxon>
        <taxon>Arachnida</taxon>
        <taxon>Araneae</taxon>
        <taxon>Araneomorphae</taxon>
        <taxon>Entelegynae</taxon>
        <taxon>Araneoidea</taxon>
        <taxon>Nephilidae</taxon>
        <taxon>Nephila</taxon>
    </lineage>
</organism>
<comment type="caution">
    <text evidence="2">The sequence shown here is derived from an EMBL/GenBank/DDBJ whole genome shotgun (WGS) entry which is preliminary data.</text>
</comment>
<evidence type="ECO:0000313" key="2">
    <source>
        <dbReference type="EMBL" id="GFS71771.1"/>
    </source>
</evidence>
<sequence>MTRGLHCSIENGTFLWKSRVSGVICRFVPIGSPIRNGLGPGAPSMGPRASKPMVLYFTHPSQGFEWNLGPWRPFYGTEAHNLGIVGIVFSARVLGEVARVDRSHRSQSPISRPGVWTPRGPPMGRQDLTEVECERAFQYE</sequence>
<reference evidence="2" key="1">
    <citation type="submission" date="2020-08" db="EMBL/GenBank/DDBJ databases">
        <title>Multicomponent nature underlies the extraordinary mechanical properties of spider dragline silk.</title>
        <authorList>
            <person name="Kono N."/>
            <person name="Nakamura H."/>
            <person name="Mori M."/>
            <person name="Yoshida Y."/>
            <person name="Ohtoshi R."/>
            <person name="Malay A.D."/>
            <person name="Moran D.A.P."/>
            <person name="Tomita M."/>
            <person name="Numata K."/>
            <person name="Arakawa K."/>
        </authorList>
    </citation>
    <scope>NUCLEOTIDE SEQUENCE</scope>
</reference>
<dbReference type="EMBL" id="BMAW01095761">
    <property type="protein sequence ID" value="GFS71771.1"/>
    <property type="molecule type" value="Genomic_DNA"/>
</dbReference>
<proteinExistence type="predicted"/>
<keyword evidence="3" id="KW-1185">Reference proteome</keyword>
<protein>
    <submittedName>
        <fullName evidence="2">Uncharacterized protein</fullName>
    </submittedName>
</protein>
<dbReference type="AlphaFoldDB" id="A0A8X6MPZ9"/>
<name>A0A8X6MPZ9_NEPPI</name>
<evidence type="ECO:0000313" key="3">
    <source>
        <dbReference type="Proteomes" id="UP000887013"/>
    </source>
</evidence>
<accession>A0A8X6MPZ9</accession>
<evidence type="ECO:0000256" key="1">
    <source>
        <dbReference type="SAM" id="MobiDB-lite"/>
    </source>
</evidence>
<dbReference type="Proteomes" id="UP000887013">
    <property type="component" value="Unassembled WGS sequence"/>
</dbReference>
<feature type="region of interest" description="Disordered" evidence="1">
    <location>
        <begin position="103"/>
        <end position="126"/>
    </location>
</feature>